<dbReference type="PANTHER" id="PTHR48444:SF1">
    <property type="entry name" value="DNA TOPOISOMERASE 6 SUBUNIT B"/>
    <property type="match status" value="1"/>
</dbReference>
<sequence>MLGVVQGWKCPPQMVDFISSLGWGANNESFGKVDYGKVDFTSSKYIILFYMLPIMVKLMDASFFFSYYIFMEDISDSHVSSILSQSLHWFFQTLLLSSLRRIRTLLGFTTKVVLCNLPGKSLYNTVRELVENALDSAESIGELPLVEITIWRDVKMRAFDDANHQTYVDLKRKSR</sequence>
<reference evidence="2" key="1">
    <citation type="submission" date="2023-04" db="EMBL/GenBank/DDBJ databases">
        <authorList>
            <person name="Vijverberg K."/>
            <person name="Xiong W."/>
            <person name="Schranz E."/>
        </authorList>
    </citation>
    <scope>NUCLEOTIDE SEQUENCE</scope>
</reference>
<evidence type="ECO:0000313" key="2">
    <source>
        <dbReference type="EMBL" id="CAI9297698.1"/>
    </source>
</evidence>
<keyword evidence="3" id="KW-1185">Reference proteome</keyword>
<protein>
    <submittedName>
        <fullName evidence="2">Uncharacterized protein</fullName>
    </submittedName>
</protein>
<name>A0AA35ZRS4_LACSI</name>
<proteinExistence type="predicted"/>
<gene>
    <name evidence="2" type="ORF">LSALG_LOCUS36493</name>
</gene>
<keyword evidence="1" id="KW-0472">Membrane</keyword>
<accession>A0AA35ZRS4</accession>
<evidence type="ECO:0000313" key="3">
    <source>
        <dbReference type="Proteomes" id="UP001177003"/>
    </source>
</evidence>
<evidence type="ECO:0000256" key="1">
    <source>
        <dbReference type="SAM" id="Phobius"/>
    </source>
</evidence>
<dbReference type="PANTHER" id="PTHR48444">
    <property type="entry name" value="DNA TOPOISOMERASE 6 SUBUNIT B"/>
    <property type="match status" value="1"/>
</dbReference>
<keyword evidence="1" id="KW-1133">Transmembrane helix</keyword>
<keyword evidence="1" id="KW-0812">Transmembrane</keyword>
<dbReference type="InterPro" id="IPR036890">
    <property type="entry name" value="HATPase_C_sf"/>
</dbReference>
<dbReference type="Gene3D" id="3.30.565.10">
    <property type="entry name" value="Histidine kinase-like ATPase, C-terminal domain"/>
    <property type="match status" value="1"/>
</dbReference>
<feature type="transmembrane region" description="Helical" evidence="1">
    <location>
        <begin position="47"/>
        <end position="70"/>
    </location>
</feature>
<organism evidence="2 3">
    <name type="scientific">Lactuca saligna</name>
    <name type="common">Willowleaf lettuce</name>
    <dbReference type="NCBI Taxonomy" id="75948"/>
    <lineage>
        <taxon>Eukaryota</taxon>
        <taxon>Viridiplantae</taxon>
        <taxon>Streptophyta</taxon>
        <taxon>Embryophyta</taxon>
        <taxon>Tracheophyta</taxon>
        <taxon>Spermatophyta</taxon>
        <taxon>Magnoliopsida</taxon>
        <taxon>eudicotyledons</taxon>
        <taxon>Gunneridae</taxon>
        <taxon>Pentapetalae</taxon>
        <taxon>asterids</taxon>
        <taxon>campanulids</taxon>
        <taxon>Asterales</taxon>
        <taxon>Asteraceae</taxon>
        <taxon>Cichorioideae</taxon>
        <taxon>Cichorieae</taxon>
        <taxon>Lactucinae</taxon>
        <taxon>Lactuca</taxon>
    </lineage>
</organism>
<dbReference type="AlphaFoldDB" id="A0AA35ZRS4"/>
<dbReference type="Proteomes" id="UP001177003">
    <property type="component" value="Chromosome 8"/>
</dbReference>
<dbReference type="EMBL" id="OX465084">
    <property type="protein sequence ID" value="CAI9297698.1"/>
    <property type="molecule type" value="Genomic_DNA"/>
</dbReference>